<evidence type="ECO:0000313" key="2">
    <source>
        <dbReference type="Proteomes" id="UP000054928"/>
    </source>
</evidence>
<dbReference type="Gene3D" id="1.20.120.900">
    <property type="entry name" value="Pex19, mPTS binding domain"/>
    <property type="match status" value="1"/>
</dbReference>
<proteinExistence type="predicted"/>
<accession>A0A0P1B5R2</accession>
<dbReference type="AlphaFoldDB" id="A0A0P1B5R2"/>
<protein>
    <submittedName>
        <fullName evidence="1">Peroxin 19-1</fullName>
    </submittedName>
</protein>
<dbReference type="GO" id="GO:0045046">
    <property type="term" value="P:protein import into peroxisome membrane"/>
    <property type="evidence" value="ECO:0007669"/>
    <property type="project" value="TreeGrafter"/>
</dbReference>
<sequence>MNKESEPMTQEEVDLDNLLDDALDDFADEVKASEMSNVLKEADTTTAATQEREDNKLEENMAKILEDSQNPEFQKVLEQAFRELGTNEDAENIEQLLGSLKTENLPDESDDVHVGVAKTLQNMAKVAEEMEGVGTAQVEAMGENMMAEMMKKFEEMGDKSDFQELVDGMMQQLLSKDVMYDPMKQICERYPEWLADKEMLLEKKDYERYGKQYQYFQRIVATYESEPDNFARLSELMQEMQETGQPPSEIIKDLAPGLQFDDEGMPIMPNMGPGMFSGLAGVPGMPFGVRLLLVMEHLDAISFGVFSFLEAHERVSRVEAAPLVGATQLELKLWEQQNLPHKLPKDMQHFYMLVNGLSVKWFAPFRGETILVGHFLLNSLQSLQRISIANFFSQCRAADQHRLGLETFYNNLVGFILESSLQYGNVVLLYLPGPQIWFQDIRGKWSFLAETFSNYYRMMLTHLGIISWQTIFSESGVDPMRKPWLYLFIKSRMLINEEACDQSSYDK</sequence>
<dbReference type="InterPro" id="IPR006708">
    <property type="entry name" value="Pex19"/>
</dbReference>
<dbReference type="GO" id="GO:0005778">
    <property type="term" value="C:peroxisomal membrane"/>
    <property type="evidence" value="ECO:0007669"/>
    <property type="project" value="TreeGrafter"/>
</dbReference>
<keyword evidence="2" id="KW-1185">Reference proteome</keyword>
<dbReference type="PANTHER" id="PTHR12774:SF2">
    <property type="entry name" value="PEROXISOMAL BIOGENESIS FACTOR 19"/>
    <property type="match status" value="1"/>
</dbReference>
<dbReference type="OMA" id="KWFAPFR"/>
<name>A0A0P1B5R2_PLAHL</name>
<dbReference type="GeneID" id="36402650"/>
<dbReference type="InterPro" id="IPR038322">
    <property type="entry name" value="Pex19_C_sf"/>
</dbReference>
<dbReference type="EMBL" id="CCYD01003101">
    <property type="protein sequence ID" value="CEG49854.1"/>
    <property type="molecule type" value="Genomic_DNA"/>
</dbReference>
<evidence type="ECO:0000313" key="1">
    <source>
        <dbReference type="EMBL" id="CEG49854.1"/>
    </source>
</evidence>
<dbReference type="PANTHER" id="PTHR12774">
    <property type="entry name" value="PEROXISOMAL BIOGENESIS FACTOR 19"/>
    <property type="match status" value="1"/>
</dbReference>
<dbReference type="GO" id="GO:0033328">
    <property type="term" value="F:peroxisome membrane targeting sequence binding"/>
    <property type="evidence" value="ECO:0007669"/>
    <property type="project" value="TreeGrafter"/>
</dbReference>
<dbReference type="Proteomes" id="UP000054928">
    <property type="component" value="Unassembled WGS sequence"/>
</dbReference>
<organism evidence="1 2">
    <name type="scientific">Plasmopara halstedii</name>
    <name type="common">Downy mildew of sunflower</name>
    <dbReference type="NCBI Taxonomy" id="4781"/>
    <lineage>
        <taxon>Eukaryota</taxon>
        <taxon>Sar</taxon>
        <taxon>Stramenopiles</taxon>
        <taxon>Oomycota</taxon>
        <taxon>Peronosporomycetes</taxon>
        <taxon>Peronosporales</taxon>
        <taxon>Peronosporaceae</taxon>
        <taxon>Plasmopara</taxon>
    </lineage>
</organism>
<reference evidence="2" key="1">
    <citation type="submission" date="2014-09" db="EMBL/GenBank/DDBJ databases">
        <authorList>
            <person name="Sharma Rahul"/>
            <person name="Thines Marco"/>
        </authorList>
    </citation>
    <scope>NUCLEOTIDE SEQUENCE [LARGE SCALE GENOMIC DNA]</scope>
</reference>
<dbReference type="Pfam" id="PF04614">
    <property type="entry name" value="Pex19"/>
    <property type="match status" value="1"/>
</dbReference>
<dbReference type="OrthoDB" id="21292at2759"/>
<dbReference type="STRING" id="4781.A0A0P1B5R2"/>
<dbReference type="RefSeq" id="XP_024586223.1">
    <property type="nucleotide sequence ID" value="XM_024721088.1"/>
</dbReference>